<dbReference type="SMART" id="SM00850">
    <property type="entry name" value="LytTR"/>
    <property type="match status" value="1"/>
</dbReference>
<reference evidence="2 3" key="2">
    <citation type="submission" date="2014-05" db="EMBL/GenBank/DDBJ databases">
        <title>Draft genome sequence of Halobacillus karajensis HK-03.</title>
        <authorList>
            <person name="Khelaifia S."/>
            <person name="Croce O."/>
            <person name="Lagier J.C."/>
            <person name="Raoult D."/>
        </authorList>
    </citation>
    <scope>NUCLEOTIDE SEQUENCE [LARGE SCALE GENOMIC DNA]</scope>
    <source>
        <strain evidence="2 3">HD-03</strain>
    </source>
</reference>
<dbReference type="PANTHER" id="PTHR37299:SF4">
    <property type="entry name" value="TRANSCRIPTIONAL REGULATOR"/>
    <property type="match status" value="1"/>
</dbReference>
<dbReference type="RefSeq" id="WP_035510334.1">
    <property type="nucleotide sequence ID" value="NZ_CCDH010000002.1"/>
</dbReference>
<dbReference type="Pfam" id="PF04397">
    <property type="entry name" value="LytTR"/>
    <property type="match status" value="1"/>
</dbReference>
<dbReference type="AlphaFoldDB" id="A0A024P8H0"/>
<proteinExistence type="predicted"/>
<dbReference type="GO" id="GO:0003677">
    <property type="term" value="F:DNA binding"/>
    <property type="evidence" value="ECO:0007669"/>
    <property type="project" value="InterPro"/>
</dbReference>
<evidence type="ECO:0000313" key="2">
    <source>
        <dbReference type="EMBL" id="CDQ25031.1"/>
    </source>
</evidence>
<dbReference type="PANTHER" id="PTHR37299">
    <property type="entry name" value="TRANSCRIPTIONAL REGULATOR-RELATED"/>
    <property type="match status" value="1"/>
</dbReference>
<dbReference type="GO" id="GO:0000156">
    <property type="term" value="F:phosphorelay response regulator activity"/>
    <property type="evidence" value="ECO:0007669"/>
    <property type="project" value="InterPro"/>
</dbReference>
<dbReference type="Proteomes" id="UP000028868">
    <property type="component" value="Unassembled WGS sequence"/>
</dbReference>
<dbReference type="Gene3D" id="2.40.50.1020">
    <property type="entry name" value="LytTr DNA-binding domain"/>
    <property type="match status" value="1"/>
</dbReference>
<name>A0A024P8H0_9BACI</name>
<evidence type="ECO:0000313" key="3">
    <source>
        <dbReference type="Proteomes" id="UP000028868"/>
    </source>
</evidence>
<dbReference type="EMBL" id="CCDI010000004">
    <property type="protein sequence ID" value="CDQ25031.1"/>
    <property type="molecule type" value="Genomic_DNA"/>
</dbReference>
<gene>
    <name evidence="2" type="ORF">BN983_03336</name>
</gene>
<sequence length="151" mass="17891">MKILIDINEQYKETEVTVRCKKVDRASRKILDALEEETDLLIGTSGERQHILKPDSIDFFYTELEIVHASTTNGDYKMKEKLYELQDRLPSQQFIRISKSVIANLYHISHFEPSFHGTVIVYFHSGRKEYASRHYVRKIKKILNMNRRNRS</sequence>
<accession>A0A024P8H0</accession>
<dbReference type="InterPro" id="IPR046947">
    <property type="entry name" value="LytR-like"/>
</dbReference>
<evidence type="ECO:0000259" key="1">
    <source>
        <dbReference type="PROSITE" id="PS50930"/>
    </source>
</evidence>
<dbReference type="PROSITE" id="PS50930">
    <property type="entry name" value="HTH_LYTTR"/>
    <property type="match status" value="1"/>
</dbReference>
<dbReference type="InterPro" id="IPR007492">
    <property type="entry name" value="LytTR_DNA-bd_dom"/>
</dbReference>
<comment type="caution">
    <text evidence="2">The sequence shown here is derived from an EMBL/GenBank/DDBJ whole genome shotgun (WGS) entry which is preliminary data.</text>
</comment>
<reference evidence="3" key="1">
    <citation type="submission" date="2014-03" db="EMBL/GenBank/DDBJ databases">
        <authorList>
            <person name="Urmite Genomes U."/>
        </authorList>
    </citation>
    <scope>NUCLEOTIDE SEQUENCE [LARGE SCALE GENOMIC DNA]</scope>
    <source>
        <strain evidence="3">HD-03</strain>
    </source>
</reference>
<organism evidence="2 3">
    <name type="scientific">Halobacillus karajensis</name>
    <dbReference type="NCBI Taxonomy" id="195088"/>
    <lineage>
        <taxon>Bacteria</taxon>
        <taxon>Bacillati</taxon>
        <taxon>Bacillota</taxon>
        <taxon>Bacilli</taxon>
        <taxon>Bacillales</taxon>
        <taxon>Bacillaceae</taxon>
        <taxon>Halobacillus</taxon>
    </lineage>
</organism>
<keyword evidence="3" id="KW-1185">Reference proteome</keyword>
<protein>
    <submittedName>
        <fullName evidence="2">HTH-type transcriptional regulator</fullName>
    </submittedName>
</protein>
<feature type="domain" description="HTH LytTR-type" evidence="1">
    <location>
        <begin position="41"/>
        <end position="145"/>
    </location>
</feature>